<dbReference type="EMBL" id="BORC01000007">
    <property type="protein sequence ID" value="GIN63687.1"/>
    <property type="molecule type" value="Genomic_DNA"/>
</dbReference>
<keyword evidence="1" id="KW-0812">Transmembrane</keyword>
<protein>
    <recommendedName>
        <fullName evidence="2">LiaF transmembrane domain-containing protein</fullName>
    </recommendedName>
</protein>
<keyword evidence="1" id="KW-0472">Membrane</keyword>
<dbReference type="InterPro" id="IPR054331">
    <property type="entry name" value="LiaF_TM"/>
</dbReference>
<feature type="transmembrane region" description="Helical" evidence="1">
    <location>
        <begin position="75"/>
        <end position="99"/>
    </location>
</feature>
<reference evidence="3" key="1">
    <citation type="submission" date="2021-03" db="EMBL/GenBank/DDBJ databases">
        <title>Antimicrobial resistance genes in bacteria isolated from Japanese honey, and their potential for conferring macrolide and lincosamide resistance in the American foulbrood pathogen Paenibacillus larvae.</title>
        <authorList>
            <person name="Okamoto M."/>
            <person name="Kumagai M."/>
            <person name="Kanamori H."/>
            <person name="Takamatsu D."/>
        </authorList>
    </citation>
    <scope>NUCLEOTIDE SEQUENCE</scope>
    <source>
        <strain evidence="3">J27TS8</strain>
    </source>
</reference>
<organism evidence="3 4">
    <name type="scientific">Robertmurraya siralis</name>
    <dbReference type="NCBI Taxonomy" id="77777"/>
    <lineage>
        <taxon>Bacteria</taxon>
        <taxon>Bacillati</taxon>
        <taxon>Bacillota</taxon>
        <taxon>Bacilli</taxon>
        <taxon>Bacillales</taxon>
        <taxon>Bacillaceae</taxon>
        <taxon>Robertmurraya</taxon>
    </lineage>
</organism>
<gene>
    <name evidence="3" type="ORF">J27TS8_36800</name>
</gene>
<dbReference type="Proteomes" id="UP000682111">
    <property type="component" value="Unassembled WGS sequence"/>
</dbReference>
<keyword evidence="1" id="KW-1133">Transmembrane helix</keyword>
<proteinExistence type="predicted"/>
<evidence type="ECO:0000259" key="2">
    <source>
        <dbReference type="Pfam" id="PF22570"/>
    </source>
</evidence>
<feature type="domain" description="LiaF transmembrane" evidence="2">
    <location>
        <begin position="17"/>
        <end position="93"/>
    </location>
</feature>
<dbReference type="RefSeq" id="WP_212934237.1">
    <property type="nucleotide sequence ID" value="NZ_BORC01000007.1"/>
</dbReference>
<feature type="transmembrane region" description="Helical" evidence="1">
    <location>
        <begin position="12"/>
        <end position="31"/>
    </location>
</feature>
<evidence type="ECO:0000256" key="1">
    <source>
        <dbReference type="SAM" id="Phobius"/>
    </source>
</evidence>
<keyword evidence="4" id="KW-1185">Reference proteome</keyword>
<evidence type="ECO:0000313" key="4">
    <source>
        <dbReference type="Proteomes" id="UP000682111"/>
    </source>
</evidence>
<feature type="transmembrane region" description="Helical" evidence="1">
    <location>
        <begin position="43"/>
        <end position="63"/>
    </location>
</feature>
<sequence>MMEEEQIRTWRVGTISMGASLLFLGIFLLLSQFFDLSMMSIMISWWPIILIILGIEILLYLFVSRKEKPFLKYDFLSIFFVGMIGTIGIAFAIVSSMGITNAVGELMTREERTVELPPFSQTIDQNIKRIVLKTEHEIAIEGTNSQEISMFGTYTATFPTGEKKLLSKVEDYMSINTKGDTLYLEMKNLPNGNGPFYHYYGNMEATILVPKDVKFEITGQNNRITLKPRELSNNWLIENAGEVSLLIQENSDVEISAQQVQDLLSETSEWTVTSKPEFDGDLNQNGRMKIGAGTHSIDIKRAYQVNVSTVSP</sequence>
<dbReference type="AlphaFoldDB" id="A0A919WL82"/>
<comment type="caution">
    <text evidence="3">The sequence shown here is derived from an EMBL/GenBank/DDBJ whole genome shotgun (WGS) entry which is preliminary data.</text>
</comment>
<dbReference type="Pfam" id="PF22570">
    <property type="entry name" value="LiaF-TM"/>
    <property type="match status" value="1"/>
</dbReference>
<name>A0A919WL82_9BACI</name>
<accession>A0A919WL82</accession>
<evidence type="ECO:0000313" key="3">
    <source>
        <dbReference type="EMBL" id="GIN63687.1"/>
    </source>
</evidence>